<dbReference type="InterPro" id="IPR027417">
    <property type="entry name" value="P-loop_NTPase"/>
</dbReference>
<evidence type="ECO:0000313" key="4">
    <source>
        <dbReference type="EMBL" id="PXX80522.1"/>
    </source>
</evidence>
<dbReference type="STRING" id="1034346.GCA_000313565_02061"/>
<dbReference type="SUPFAM" id="SSF52540">
    <property type="entry name" value="P-loop containing nucleoside triphosphate hydrolases"/>
    <property type="match status" value="1"/>
</dbReference>
<dbReference type="RefSeq" id="WP_022938367.1">
    <property type="nucleotide sequence ID" value="NZ_CABKRQ010000005.1"/>
</dbReference>
<accession>A0A318KVC6</accession>
<name>A0A318KVC6_9FIRM</name>
<dbReference type="PANTHER" id="PTHR43146">
    <property type="entry name" value="CANCER-RELATED NUCLEOSIDE-TRIPHOSPHATASE"/>
    <property type="match status" value="1"/>
</dbReference>
<keyword evidence="2" id="KW-0378">Hydrolase</keyword>
<keyword evidence="5" id="KW-1185">Reference proteome</keyword>
<dbReference type="EMBL" id="QJKH01000003">
    <property type="protein sequence ID" value="PXX80522.1"/>
    <property type="molecule type" value="Genomic_DNA"/>
</dbReference>
<dbReference type="GO" id="GO:0005524">
    <property type="term" value="F:ATP binding"/>
    <property type="evidence" value="ECO:0007669"/>
    <property type="project" value="UniProtKB-KW"/>
</dbReference>
<protein>
    <submittedName>
        <fullName evidence="4">Nucleoside-triphosphatase</fullName>
    </submittedName>
</protein>
<proteinExistence type="predicted"/>
<dbReference type="PANTHER" id="PTHR43146:SF1">
    <property type="entry name" value="CANCER-RELATED NUCLEOSIDE-TRIPHOSPHATASE"/>
    <property type="match status" value="1"/>
</dbReference>
<dbReference type="Pfam" id="PF03266">
    <property type="entry name" value="NTPase_1"/>
    <property type="match status" value="1"/>
</dbReference>
<evidence type="ECO:0000256" key="3">
    <source>
        <dbReference type="ARBA" id="ARBA00022840"/>
    </source>
</evidence>
<gene>
    <name evidence="4" type="ORF">DES51_103117</name>
</gene>
<sequence length="172" mass="19220">MSKHLFLTGEKKVGKSSAIKKFLSIAQQDFSGYQTQPVIINERIRGYALHSFEALDEEENDVIISVRAGVRRNICVEGIFDTIGVKIIQAAVAADAELVIIDELGKLEDNAPDFQAAIKQLLDSNHRVLGVLQKKESKMSALLNERDDCEIIEISEADRDMAVDKISQWYRG</sequence>
<dbReference type="Proteomes" id="UP000247612">
    <property type="component" value="Unassembled WGS sequence"/>
</dbReference>
<dbReference type="GO" id="GO:0017111">
    <property type="term" value="F:ribonucleoside triphosphate phosphatase activity"/>
    <property type="evidence" value="ECO:0007669"/>
    <property type="project" value="InterPro"/>
</dbReference>
<organism evidence="4 5">
    <name type="scientific">Dielma fastidiosa</name>
    <dbReference type="NCBI Taxonomy" id="1034346"/>
    <lineage>
        <taxon>Bacteria</taxon>
        <taxon>Bacillati</taxon>
        <taxon>Bacillota</taxon>
        <taxon>Erysipelotrichia</taxon>
        <taxon>Erysipelotrichales</taxon>
        <taxon>Erysipelotrichaceae</taxon>
        <taxon>Dielma</taxon>
    </lineage>
</organism>
<comment type="caution">
    <text evidence="4">The sequence shown here is derived from an EMBL/GenBank/DDBJ whole genome shotgun (WGS) entry which is preliminary data.</text>
</comment>
<keyword evidence="1" id="KW-0547">Nucleotide-binding</keyword>
<evidence type="ECO:0000256" key="2">
    <source>
        <dbReference type="ARBA" id="ARBA00022801"/>
    </source>
</evidence>
<keyword evidence="3" id="KW-0067">ATP-binding</keyword>
<dbReference type="AlphaFoldDB" id="A0A318KVC6"/>
<evidence type="ECO:0000313" key="5">
    <source>
        <dbReference type="Proteomes" id="UP000247612"/>
    </source>
</evidence>
<reference evidence="4 5" key="1">
    <citation type="submission" date="2018-05" db="EMBL/GenBank/DDBJ databases">
        <title>Genomic Encyclopedia of Type Strains, Phase IV (KMG-IV): sequencing the most valuable type-strain genomes for metagenomic binning, comparative biology and taxonomic classification.</title>
        <authorList>
            <person name="Goeker M."/>
        </authorList>
    </citation>
    <scope>NUCLEOTIDE SEQUENCE [LARGE SCALE GENOMIC DNA]</scope>
    <source>
        <strain evidence="4 5">JC118</strain>
    </source>
</reference>
<dbReference type="Gene3D" id="3.40.50.300">
    <property type="entry name" value="P-loop containing nucleotide triphosphate hydrolases"/>
    <property type="match status" value="1"/>
</dbReference>
<dbReference type="InterPro" id="IPR004948">
    <property type="entry name" value="Nuc-triphosphatase_THEP1"/>
</dbReference>
<evidence type="ECO:0000256" key="1">
    <source>
        <dbReference type="ARBA" id="ARBA00022741"/>
    </source>
</evidence>